<organism evidence="2 3">
    <name type="scientific">Pseudomonas chlororaphis</name>
    <dbReference type="NCBI Taxonomy" id="587753"/>
    <lineage>
        <taxon>Bacteria</taxon>
        <taxon>Pseudomonadati</taxon>
        <taxon>Pseudomonadota</taxon>
        <taxon>Gammaproteobacteria</taxon>
        <taxon>Pseudomonadales</taxon>
        <taxon>Pseudomonadaceae</taxon>
        <taxon>Pseudomonas</taxon>
    </lineage>
</organism>
<feature type="transmembrane region" description="Helical" evidence="1">
    <location>
        <begin position="59"/>
        <end position="75"/>
    </location>
</feature>
<dbReference type="AlphaFoldDB" id="A0A1Q8EXM1"/>
<dbReference type="RefSeq" id="WP_075117346.1">
    <property type="nucleotide sequence ID" value="NZ_MSCT01000002.1"/>
</dbReference>
<evidence type="ECO:0000313" key="2">
    <source>
        <dbReference type="EMBL" id="OLF56534.1"/>
    </source>
</evidence>
<reference evidence="2 3" key="1">
    <citation type="submission" date="2016-12" db="EMBL/GenBank/DDBJ databases">
        <authorList>
            <person name="Song W.-J."/>
            <person name="Kurnit D.M."/>
        </authorList>
    </citation>
    <scope>NUCLEOTIDE SEQUENCE [LARGE SCALE GENOMIC DNA]</scope>
    <source>
        <strain evidence="2 3">PCL1601</strain>
    </source>
</reference>
<gene>
    <name evidence="2" type="ORF">BTN82_01115</name>
</gene>
<keyword evidence="1" id="KW-0472">Membrane</keyword>
<protein>
    <submittedName>
        <fullName evidence="2">Uncharacterized protein</fullName>
    </submittedName>
</protein>
<accession>A0A1Q8EXM1</accession>
<dbReference type="Proteomes" id="UP000185578">
    <property type="component" value="Unassembled WGS sequence"/>
</dbReference>
<proteinExistence type="predicted"/>
<name>A0A1Q8EXM1_9PSED</name>
<keyword evidence="1" id="KW-0812">Transmembrane</keyword>
<comment type="caution">
    <text evidence="2">The sequence shown here is derived from an EMBL/GenBank/DDBJ whole genome shotgun (WGS) entry which is preliminary data.</text>
</comment>
<dbReference type="EMBL" id="MSCT01000002">
    <property type="protein sequence ID" value="OLF56534.1"/>
    <property type="molecule type" value="Genomic_DNA"/>
</dbReference>
<feature type="transmembrane region" description="Helical" evidence="1">
    <location>
        <begin position="7"/>
        <end position="31"/>
    </location>
</feature>
<sequence length="128" mass="14747">MLDAEDVFFIFVIANFTLVFLFIGTQLYFAYFRMNEILSSLSHSRGVQLRLSFMGKDPFTRFLVLICVGSMLTFYKRSLKGGDLDAEDHQNFPGSLRRMIKLSYMAALFAGVLLFILWGLGKYMGWLK</sequence>
<dbReference type="OrthoDB" id="7019152at2"/>
<keyword evidence="1" id="KW-1133">Transmembrane helix</keyword>
<evidence type="ECO:0000256" key="1">
    <source>
        <dbReference type="SAM" id="Phobius"/>
    </source>
</evidence>
<evidence type="ECO:0000313" key="3">
    <source>
        <dbReference type="Proteomes" id="UP000185578"/>
    </source>
</evidence>
<feature type="transmembrane region" description="Helical" evidence="1">
    <location>
        <begin position="102"/>
        <end position="121"/>
    </location>
</feature>